<evidence type="ECO:0000313" key="2">
    <source>
        <dbReference type="Proteomes" id="UP001207408"/>
    </source>
</evidence>
<dbReference type="Proteomes" id="UP001207408">
    <property type="component" value="Unassembled WGS sequence"/>
</dbReference>
<protein>
    <submittedName>
        <fullName evidence="1">Uncharacterized protein</fullName>
    </submittedName>
</protein>
<name>A0AAE3MHB2_9BACT</name>
<dbReference type="RefSeq" id="WP_301202230.1">
    <property type="nucleotide sequence ID" value="NZ_JAPDPI010000060.1"/>
</dbReference>
<proteinExistence type="predicted"/>
<keyword evidence="2" id="KW-1185">Reference proteome</keyword>
<accession>A0AAE3MHB2</accession>
<organism evidence="1 2">
    <name type="scientific">Plebeiibacterium marinum</name>
    <dbReference type="NCBI Taxonomy" id="2992111"/>
    <lineage>
        <taxon>Bacteria</taxon>
        <taxon>Pseudomonadati</taxon>
        <taxon>Bacteroidota</taxon>
        <taxon>Bacteroidia</taxon>
        <taxon>Marinilabiliales</taxon>
        <taxon>Marinilabiliaceae</taxon>
        <taxon>Plebeiibacterium</taxon>
    </lineage>
</organism>
<dbReference type="AlphaFoldDB" id="A0AAE3MHB2"/>
<comment type="caution">
    <text evidence="1">The sequence shown here is derived from an EMBL/GenBank/DDBJ whole genome shotgun (WGS) entry which is preliminary data.</text>
</comment>
<gene>
    <name evidence="1" type="ORF">OM074_19225</name>
</gene>
<sequence>MGSKPTKPNIVDLTDLQEGNNLYHSEDELIIEILKDESVKHYRQIKYLLNHHLSNILKIRFILSPFSFVFLLKGVEKYHIIAETLNTEEATYIWHIDKDNLNERLNSINKDLNIIRNKGRQFFIEHQPENFDRIFHDYSDDKKGFITWKGQLEERLL</sequence>
<dbReference type="EMBL" id="JAPDPI010000060">
    <property type="protein sequence ID" value="MCW3807769.1"/>
    <property type="molecule type" value="Genomic_DNA"/>
</dbReference>
<evidence type="ECO:0000313" key="1">
    <source>
        <dbReference type="EMBL" id="MCW3807769.1"/>
    </source>
</evidence>
<reference evidence="1" key="1">
    <citation type="submission" date="2022-10" db="EMBL/GenBank/DDBJ databases">
        <authorList>
            <person name="Yu W.X."/>
        </authorList>
    </citation>
    <scope>NUCLEOTIDE SEQUENCE</scope>
    <source>
        <strain evidence="1">D04</strain>
    </source>
</reference>